<dbReference type="Gene3D" id="2.130.10.10">
    <property type="entry name" value="YVTN repeat-like/Quinoprotein amine dehydrogenase"/>
    <property type="match status" value="1"/>
</dbReference>
<dbReference type="InterPro" id="IPR011048">
    <property type="entry name" value="Haem_d1_sf"/>
</dbReference>
<dbReference type="InterPro" id="IPR050282">
    <property type="entry name" value="Cycloisomerase_2"/>
</dbReference>
<comment type="similarity">
    <text evidence="1">Belongs to the cycloisomerase 2 family.</text>
</comment>
<evidence type="ECO:0000256" key="1">
    <source>
        <dbReference type="ARBA" id="ARBA00005564"/>
    </source>
</evidence>
<dbReference type="SUPFAM" id="SSF51004">
    <property type="entry name" value="C-terminal (heme d1) domain of cytochrome cd1-nitrite reductase"/>
    <property type="match status" value="1"/>
</dbReference>
<proteinExistence type="inferred from homology"/>
<dbReference type="PANTHER" id="PTHR30344:SF1">
    <property type="entry name" value="6-PHOSPHOGLUCONOLACTONASE"/>
    <property type="match status" value="1"/>
</dbReference>
<gene>
    <name evidence="2" type="ORF">AWH48_06940</name>
</gene>
<evidence type="ECO:0000313" key="2">
    <source>
        <dbReference type="EMBL" id="OAH54334.1"/>
    </source>
</evidence>
<protein>
    <submittedName>
        <fullName evidence="2">6-phosphogluconolactonase</fullName>
    </submittedName>
</protein>
<reference evidence="2 3" key="1">
    <citation type="submission" date="2016-01" db="EMBL/GenBank/DDBJ databases">
        <title>Investigation of taxonomic status of Bacillus aminovorans.</title>
        <authorList>
            <person name="Verma A."/>
            <person name="Pal Y."/>
            <person name="Krishnamurthi S."/>
        </authorList>
    </citation>
    <scope>NUCLEOTIDE SEQUENCE [LARGE SCALE GENOMIC DNA]</scope>
    <source>
        <strain evidence="2 3">DSM 4337</strain>
    </source>
</reference>
<dbReference type="GO" id="GO:0017057">
    <property type="term" value="F:6-phosphogluconolactonase activity"/>
    <property type="evidence" value="ECO:0007669"/>
    <property type="project" value="TreeGrafter"/>
</dbReference>
<name>A0A177KMG5_9BACI</name>
<sequence>MTIYTGFVGTYTKEDGKGVYSIQLDTDKGELISAAVAAEVNNSTYVTISDNEQFLYAVEKGGKGGGLASFKVVDGQLEKLNDVLESEGVPCHVTVNKSGTRAFTAQYHTGTAEMYSIDAESGKLIDLLDVATHTGTGPNIDRQEKAHTHFFASTPDERFVVAIDLGTDEVITYEIAGEDLLKKAVFNTEPGAGPRHLVFHPSGKVAYVMTELSNEVLVLAFNRNDGTFEWLASHKTIPANFTENSQGSAIRISKDGRFLYVGNRGHNSIAVFEVINDGRDVTLVEIVSTKGDWPRDFDLDPTEQFLAVAHEKTHNVVLFKRNAETGRLTPANSEVNVPEGVCVTFLSGK</sequence>
<dbReference type="EMBL" id="LQWZ01000033">
    <property type="protein sequence ID" value="OAH54334.1"/>
    <property type="molecule type" value="Genomic_DNA"/>
</dbReference>
<dbReference type="Pfam" id="PF10282">
    <property type="entry name" value="Lactonase"/>
    <property type="match status" value="1"/>
</dbReference>
<comment type="caution">
    <text evidence="2">The sequence shown here is derived from an EMBL/GenBank/DDBJ whole genome shotgun (WGS) entry which is preliminary data.</text>
</comment>
<dbReference type="FunFam" id="2.130.10.10:FF:000306">
    <property type="entry name" value="3-carboxymuconate cyclase"/>
    <property type="match status" value="1"/>
</dbReference>
<dbReference type="InterPro" id="IPR015943">
    <property type="entry name" value="WD40/YVTN_repeat-like_dom_sf"/>
</dbReference>
<dbReference type="RefSeq" id="WP_018394968.1">
    <property type="nucleotide sequence ID" value="NZ_LQWZ01000033.1"/>
</dbReference>
<evidence type="ECO:0000313" key="3">
    <source>
        <dbReference type="Proteomes" id="UP000077271"/>
    </source>
</evidence>
<dbReference type="AlphaFoldDB" id="A0A177KMG5"/>
<organism evidence="2 3">
    <name type="scientific">Domibacillus aminovorans</name>
    <dbReference type="NCBI Taxonomy" id="29332"/>
    <lineage>
        <taxon>Bacteria</taxon>
        <taxon>Bacillati</taxon>
        <taxon>Bacillota</taxon>
        <taxon>Bacilli</taxon>
        <taxon>Bacillales</taxon>
        <taxon>Bacillaceae</taxon>
        <taxon>Domibacillus</taxon>
    </lineage>
</organism>
<dbReference type="InterPro" id="IPR019405">
    <property type="entry name" value="Lactonase_7-beta_prop"/>
</dbReference>
<dbReference type="PANTHER" id="PTHR30344">
    <property type="entry name" value="6-PHOSPHOGLUCONOLACTONASE-RELATED"/>
    <property type="match status" value="1"/>
</dbReference>
<dbReference type="GO" id="GO:0005829">
    <property type="term" value="C:cytosol"/>
    <property type="evidence" value="ECO:0007669"/>
    <property type="project" value="TreeGrafter"/>
</dbReference>
<dbReference type="OrthoDB" id="9790815at2"/>
<accession>A0A177KMG5</accession>
<dbReference type="Proteomes" id="UP000077271">
    <property type="component" value="Unassembled WGS sequence"/>
</dbReference>